<dbReference type="CDD" id="cd13126">
    <property type="entry name" value="MATE_like_11"/>
    <property type="match status" value="1"/>
</dbReference>
<feature type="transmembrane region" description="Helical" evidence="7">
    <location>
        <begin position="137"/>
        <end position="156"/>
    </location>
</feature>
<accession>A0ABW3VHL6</accession>
<feature type="compositionally biased region" description="Low complexity" evidence="6">
    <location>
        <begin position="427"/>
        <end position="437"/>
    </location>
</feature>
<keyword evidence="9" id="KW-1185">Reference proteome</keyword>
<feature type="transmembrane region" description="Helical" evidence="7">
    <location>
        <begin position="275"/>
        <end position="298"/>
    </location>
</feature>
<feature type="region of interest" description="Disordered" evidence="6">
    <location>
        <begin position="403"/>
        <end position="488"/>
    </location>
</feature>
<feature type="compositionally biased region" description="Low complexity" evidence="6">
    <location>
        <begin position="448"/>
        <end position="465"/>
    </location>
</feature>
<keyword evidence="4 7" id="KW-1133">Transmembrane helix</keyword>
<comment type="subcellular location">
    <subcellularLocation>
        <location evidence="1">Cell membrane</location>
        <topology evidence="1">Multi-pass membrane protein</topology>
    </subcellularLocation>
</comment>
<feature type="transmembrane region" description="Helical" evidence="7">
    <location>
        <begin position="83"/>
        <end position="102"/>
    </location>
</feature>
<evidence type="ECO:0000256" key="5">
    <source>
        <dbReference type="ARBA" id="ARBA00023136"/>
    </source>
</evidence>
<evidence type="ECO:0000256" key="6">
    <source>
        <dbReference type="SAM" id="MobiDB-lite"/>
    </source>
</evidence>
<feature type="compositionally biased region" description="Polar residues" evidence="6">
    <location>
        <begin position="471"/>
        <end position="488"/>
    </location>
</feature>
<dbReference type="Proteomes" id="UP001597182">
    <property type="component" value="Unassembled WGS sequence"/>
</dbReference>
<keyword evidence="5 7" id="KW-0472">Membrane</keyword>
<evidence type="ECO:0000256" key="1">
    <source>
        <dbReference type="ARBA" id="ARBA00004651"/>
    </source>
</evidence>
<proteinExistence type="predicted"/>
<feature type="transmembrane region" description="Helical" evidence="7">
    <location>
        <begin position="162"/>
        <end position="184"/>
    </location>
</feature>
<evidence type="ECO:0008006" key="10">
    <source>
        <dbReference type="Google" id="ProtNLM"/>
    </source>
</evidence>
<evidence type="ECO:0000313" key="8">
    <source>
        <dbReference type="EMBL" id="MFD1233789.1"/>
    </source>
</evidence>
<reference evidence="9" key="1">
    <citation type="journal article" date="2019" name="Int. J. Syst. Evol. Microbiol.">
        <title>The Global Catalogue of Microorganisms (GCM) 10K type strain sequencing project: providing services to taxonomists for standard genome sequencing and annotation.</title>
        <authorList>
            <consortium name="The Broad Institute Genomics Platform"/>
            <consortium name="The Broad Institute Genome Sequencing Center for Infectious Disease"/>
            <person name="Wu L."/>
            <person name="Ma J."/>
        </authorList>
    </citation>
    <scope>NUCLEOTIDE SEQUENCE [LARGE SCALE GENOMIC DNA]</scope>
    <source>
        <strain evidence="9">CCUG 49018</strain>
    </source>
</reference>
<sequence>MARRVSWGLGDQAVSSLTNFLVGVYVARSLDATSFGVFSLVWVTYGVLLNVSRGLGTDPLTVRHSGEPGPEWREAVGRSSGTALVLGIAGGLVGVVVGLLIGGSLGNAFVGLGIVLPALLLQDSWRFAFFAVGRGQYAFVNDLVWAAALVPGMVLASHHHTVSGFVLAWGGSSAVAAIVGAAQARILPRPAAFRTWVRLHRDLGYRYLVENVSTSGASQLRAYGLGAIAGLAAVGTVRGAELLIGPFLAVLMGLSLVSVPEAARILRRSPRRLPQFCLVLGSGQALAAMLWGCVLLFVMPASIGHYFLGDVWDESSRLIVPITASVMSASFLTGAAAGLRALGAARRSLRAQLVAAVLYLGGGLAGAAVGGAYGSAWGVVLAQLAGAGVAWWQLRDGLRDHMAGLGPTDRAQDATPSAEPDALLTEPIPTTGARPAPAAAPTPGHPGDGATDDAAAHATRAPRIPVVARLRTTTQPDTQSGSPERSSR</sequence>
<organism evidence="8 9">
    <name type="scientific">Pseudonocardia benzenivorans</name>
    <dbReference type="NCBI Taxonomy" id="228005"/>
    <lineage>
        <taxon>Bacteria</taxon>
        <taxon>Bacillati</taxon>
        <taxon>Actinomycetota</taxon>
        <taxon>Actinomycetes</taxon>
        <taxon>Pseudonocardiales</taxon>
        <taxon>Pseudonocardiaceae</taxon>
        <taxon>Pseudonocardia</taxon>
    </lineage>
</organism>
<protein>
    <recommendedName>
        <fullName evidence="10">O-antigen/teichoic acid export membrane protein</fullName>
    </recommendedName>
</protein>
<evidence type="ECO:0000256" key="2">
    <source>
        <dbReference type="ARBA" id="ARBA00022475"/>
    </source>
</evidence>
<evidence type="ECO:0000256" key="4">
    <source>
        <dbReference type="ARBA" id="ARBA00022989"/>
    </source>
</evidence>
<dbReference type="PANTHER" id="PTHR30250:SF26">
    <property type="entry name" value="PSMA PROTEIN"/>
    <property type="match status" value="1"/>
</dbReference>
<dbReference type="EMBL" id="JBHTMB010000084">
    <property type="protein sequence ID" value="MFD1233789.1"/>
    <property type="molecule type" value="Genomic_DNA"/>
</dbReference>
<feature type="transmembrane region" description="Helical" evidence="7">
    <location>
        <begin position="351"/>
        <end position="369"/>
    </location>
</feature>
<dbReference type="PANTHER" id="PTHR30250">
    <property type="entry name" value="PST FAMILY PREDICTED COLANIC ACID TRANSPORTER"/>
    <property type="match status" value="1"/>
</dbReference>
<keyword evidence="3 7" id="KW-0812">Transmembrane</keyword>
<evidence type="ECO:0000313" key="9">
    <source>
        <dbReference type="Proteomes" id="UP001597182"/>
    </source>
</evidence>
<keyword evidence="2" id="KW-1003">Cell membrane</keyword>
<gene>
    <name evidence="8" type="ORF">ACFQ34_10890</name>
</gene>
<comment type="caution">
    <text evidence="8">The sequence shown here is derived from an EMBL/GenBank/DDBJ whole genome shotgun (WGS) entry which is preliminary data.</text>
</comment>
<dbReference type="RefSeq" id="WP_346092837.1">
    <property type="nucleotide sequence ID" value="NZ_BAABKS010000062.1"/>
</dbReference>
<feature type="transmembrane region" description="Helical" evidence="7">
    <location>
        <begin position="318"/>
        <end position="339"/>
    </location>
</feature>
<dbReference type="InterPro" id="IPR050833">
    <property type="entry name" value="Poly_Biosynth_Transport"/>
</dbReference>
<evidence type="ECO:0000256" key="7">
    <source>
        <dbReference type="SAM" id="Phobius"/>
    </source>
</evidence>
<evidence type="ECO:0000256" key="3">
    <source>
        <dbReference type="ARBA" id="ARBA00022692"/>
    </source>
</evidence>
<name>A0ABW3VHL6_9PSEU</name>
<feature type="transmembrane region" description="Helical" evidence="7">
    <location>
        <begin position="108"/>
        <end position="125"/>
    </location>
</feature>